<evidence type="ECO:0000313" key="2">
    <source>
        <dbReference type="Proteomes" id="UP000198386"/>
    </source>
</evidence>
<sequence length="161" mass="17164">MIERATEVLAVDEPVVGWASGPLGAVQAADREIGRQTALRARAIAAFAASRPASADRQPGEAGAMAAERWASRAEVLRPVSEWATSELAIALNVTTQRAEEELVRSLTLVGRLPRVLAALQSGVLHVGHLCACSSTSRRSRRTRCAPASRASCWAGWRPGR</sequence>
<proteinExistence type="predicted"/>
<gene>
    <name evidence="1" type="ORF">SAMN04488107_3508</name>
</gene>
<keyword evidence="2" id="KW-1185">Reference proteome</keyword>
<dbReference type="OrthoDB" id="5196953at2"/>
<reference evidence="2" key="1">
    <citation type="submission" date="2017-06" db="EMBL/GenBank/DDBJ databases">
        <authorList>
            <person name="Varghese N."/>
            <person name="Submissions S."/>
        </authorList>
    </citation>
    <scope>NUCLEOTIDE SEQUENCE [LARGE SCALE GENOMIC DNA]</scope>
    <source>
        <strain evidence="2">DSM 45423</strain>
    </source>
</reference>
<accession>A0A239GNS3</accession>
<dbReference type="RefSeq" id="WP_089405173.1">
    <property type="nucleotide sequence ID" value="NZ_FZOH01000007.1"/>
</dbReference>
<evidence type="ECO:0000313" key="1">
    <source>
        <dbReference type="EMBL" id="SNS70807.1"/>
    </source>
</evidence>
<dbReference type="AlphaFoldDB" id="A0A239GNS3"/>
<evidence type="ECO:0008006" key="3">
    <source>
        <dbReference type="Google" id="ProtNLM"/>
    </source>
</evidence>
<protein>
    <recommendedName>
        <fullName evidence="3">DUF222 domain-containing protein</fullName>
    </recommendedName>
</protein>
<dbReference type="Proteomes" id="UP000198386">
    <property type="component" value="Unassembled WGS sequence"/>
</dbReference>
<organism evidence="1 2">
    <name type="scientific">Geodermatophilus saharensis</name>
    <dbReference type="NCBI Taxonomy" id="1137994"/>
    <lineage>
        <taxon>Bacteria</taxon>
        <taxon>Bacillati</taxon>
        <taxon>Actinomycetota</taxon>
        <taxon>Actinomycetes</taxon>
        <taxon>Geodermatophilales</taxon>
        <taxon>Geodermatophilaceae</taxon>
        <taxon>Geodermatophilus</taxon>
    </lineage>
</organism>
<name>A0A239GNS3_9ACTN</name>
<dbReference type="EMBL" id="FZOH01000007">
    <property type="protein sequence ID" value="SNS70807.1"/>
    <property type="molecule type" value="Genomic_DNA"/>
</dbReference>